<dbReference type="EMBL" id="JRKQ01000075">
    <property type="protein sequence ID" value="KGJ21120.1"/>
    <property type="molecule type" value="Genomic_DNA"/>
</dbReference>
<evidence type="ECO:0000313" key="2">
    <source>
        <dbReference type="EMBL" id="KGJ21120.1"/>
    </source>
</evidence>
<evidence type="ECO:0000259" key="1">
    <source>
        <dbReference type="Pfam" id="PF09718"/>
    </source>
</evidence>
<sequence length="151" mass="15684">MGQFVKTGKLNFRDLVTTLLADLAELAARWFILGPIANAVSGVFSGAGGIFANVLHSGGMVGSAGPSRMVPATAFAAAPRSGGMAGLRHDEVPAILQRGERVLSRREVQSYGAGGGVNVTIMARDAESFRQSRTQVAADIARAVSLGRRGM</sequence>
<dbReference type="Pfam" id="PF09718">
    <property type="entry name" value="Tape_meas_lam_C"/>
    <property type="match status" value="1"/>
</dbReference>
<reference evidence="2 3" key="2">
    <citation type="submission" date="2014-10" db="EMBL/GenBank/DDBJ databases">
        <title>Paracoccus sanguinis sp. nov., isolated from clinical specimens of New York State patients.</title>
        <authorList>
            <person name="Mingle L.A."/>
            <person name="Cole J.A."/>
            <person name="Lapierre P."/>
            <person name="Musser K.A."/>
        </authorList>
    </citation>
    <scope>NUCLEOTIDE SEQUENCE [LARGE SCALE GENOMIC DNA]</scope>
    <source>
        <strain evidence="2 3">5503</strain>
    </source>
</reference>
<dbReference type="AlphaFoldDB" id="A0A099GE66"/>
<comment type="caution">
    <text evidence="2">The sequence shown here is derived from an EMBL/GenBank/DDBJ whole genome shotgun (WGS) entry which is preliminary data.</text>
</comment>
<organism evidence="2 3">
    <name type="scientific">Paracoccus sanguinis</name>
    <dbReference type="NCBI Taxonomy" id="1545044"/>
    <lineage>
        <taxon>Bacteria</taxon>
        <taxon>Pseudomonadati</taxon>
        <taxon>Pseudomonadota</taxon>
        <taxon>Alphaproteobacteria</taxon>
        <taxon>Rhodobacterales</taxon>
        <taxon>Paracoccaceae</taxon>
        <taxon>Paracoccus</taxon>
    </lineage>
</organism>
<reference evidence="2 3" key="1">
    <citation type="submission" date="2014-09" db="EMBL/GenBank/DDBJ databases">
        <authorList>
            <person name="McGinnis J.M."/>
            <person name="Wolfgang W.J."/>
        </authorList>
    </citation>
    <scope>NUCLEOTIDE SEQUENCE [LARGE SCALE GENOMIC DNA]</scope>
    <source>
        <strain evidence="2 3">5503</strain>
    </source>
</reference>
<gene>
    <name evidence="2" type="ORF">IX56_12755</name>
</gene>
<protein>
    <recommendedName>
        <fullName evidence="1">Bacteriophage tail tape measure C-terminal domain-containing protein</fullName>
    </recommendedName>
</protein>
<dbReference type="InterPro" id="IPR006431">
    <property type="entry name" value="Phage_tape_meas_C"/>
</dbReference>
<accession>A0A099GE66</accession>
<evidence type="ECO:0000313" key="3">
    <source>
        <dbReference type="Proteomes" id="UP000029858"/>
    </source>
</evidence>
<name>A0A099GE66_9RHOB</name>
<dbReference type="Proteomes" id="UP000029858">
    <property type="component" value="Unassembled WGS sequence"/>
</dbReference>
<proteinExistence type="predicted"/>
<feature type="domain" description="Bacteriophage tail tape measure C-terminal" evidence="1">
    <location>
        <begin position="2"/>
        <end position="37"/>
    </location>
</feature>